<keyword evidence="2" id="KW-1185">Reference proteome</keyword>
<dbReference type="AlphaFoldDB" id="A0A7I8XNR4"/>
<sequence length="92" mass="10007">MRPGESVGWPADTRRTLGGDLGNFCTRPPVSKVANCGMEAYLSESASVYGHCITDLDTNTTTMVDSAKFEPSARKRSAIYDCFEGVAKRLKL</sequence>
<comment type="caution">
    <text evidence="1">The sequence shown here is derived from an EMBL/GenBank/DDBJ whole genome shotgun (WGS) entry which is preliminary data.</text>
</comment>
<dbReference type="Proteomes" id="UP000582659">
    <property type="component" value="Unassembled WGS sequence"/>
</dbReference>
<evidence type="ECO:0000313" key="2">
    <source>
        <dbReference type="Proteomes" id="UP000659654"/>
    </source>
</evidence>
<gene>
    <name evidence="1" type="ORF">BXYJ_LOCUS2596</name>
</gene>
<evidence type="ECO:0000313" key="1">
    <source>
        <dbReference type="EMBL" id="CAD5211788.1"/>
    </source>
</evidence>
<dbReference type="Proteomes" id="UP000659654">
    <property type="component" value="Unassembled WGS sequence"/>
</dbReference>
<proteinExistence type="predicted"/>
<name>A0A7I8XNR4_BURXY</name>
<organism evidence="1 2">
    <name type="scientific">Bursaphelenchus xylophilus</name>
    <name type="common">Pinewood nematode worm</name>
    <name type="synonym">Aphelenchoides xylophilus</name>
    <dbReference type="NCBI Taxonomy" id="6326"/>
    <lineage>
        <taxon>Eukaryota</taxon>
        <taxon>Metazoa</taxon>
        <taxon>Ecdysozoa</taxon>
        <taxon>Nematoda</taxon>
        <taxon>Chromadorea</taxon>
        <taxon>Rhabditida</taxon>
        <taxon>Tylenchina</taxon>
        <taxon>Tylenchomorpha</taxon>
        <taxon>Aphelenchoidea</taxon>
        <taxon>Aphelenchoididae</taxon>
        <taxon>Bursaphelenchus</taxon>
    </lineage>
</organism>
<dbReference type="EMBL" id="CAJFDI010000001">
    <property type="protein sequence ID" value="CAD5211788.1"/>
    <property type="molecule type" value="Genomic_DNA"/>
</dbReference>
<protein>
    <submittedName>
        <fullName evidence="1">(pine wood nematode) hypothetical protein</fullName>
    </submittedName>
</protein>
<reference evidence="1" key="1">
    <citation type="submission" date="2020-09" db="EMBL/GenBank/DDBJ databases">
        <authorList>
            <person name="Kikuchi T."/>
        </authorList>
    </citation>
    <scope>NUCLEOTIDE SEQUENCE</scope>
    <source>
        <strain evidence="1">Ka4C1</strain>
    </source>
</reference>
<accession>A0A7I8XNR4</accession>
<dbReference type="EMBL" id="CAJFCV020000001">
    <property type="protein sequence ID" value="CAG9089130.1"/>
    <property type="molecule type" value="Genomic_DNA"/>
</dbReference>